<protein>
    <recommendedName>
        <fullName evidence="3">Mitochondrial import protein 1</fullName>
    </recommendedName>
</protein>
<dbReference type="Pfam" id="PF08219">
    <property type="entry name" value="TOM13"/>
    <property type="match status" value="1"/>
</dbReference>
<organism evidence="1 2">
    <name type="scientific">Maudiozyma exigua</name>
    <name type="common">Yeast</name>
    <name type="synonym">Kazachstania exigua</name>
    <dbReference type="NCBI Taxonomy" id="34358"/>
    <lineage>
        <taxon>Eukaryota</taxon>
        <taxon>Fungi</taxon>
        <taxon>Dikarya</taxon>
        <taxon>Ascomycota</taxon>
        <taxon>Saccharomycotina</taxon>
        <taxon>Saccharomycetes</taxon>
        <taxon>Saccharomycetales</taxon>
        <taxon>Saccharomycetaceae</taxon>
        <taxon>Maudiozyma</taxon>
    </lineage>
</organism>
<sequence length="101" mass="11687">MTEDEWQTLKEETMSEDTDIINRDTPITLSHLTQIVVSSSINLVLPFVNGMMLGFGELFAHEICWRYNWFDRRNTNAFKIYPESRKLSGSATTNNKLSNIL</sequence>
<dbReference type="GO" id="GO:0005741">
    <property type="term" value="C:mitochondrial outer membrane"/>
    <property type="evidence" value="ECO:0007669"/>
    <property type="project" value="InterPro"/>
</dbReference>
<dbReference type="AlphaFoldDB" id="A0A9P6WAJ0"/>
<dbReference type="InterPro" id="IPR013262">
    <property type="entry name" value="OMP_MIM1/TOM13_mt"/>
</dbReference>
<keyword evidence="2" id="KW-1185">Reference proteome</keyword>
<gene>
    <name evidence="1" type="ORF">C6P45_004503</name>
</gene>
<dbReference type="OrthoDB" id="5529571at2759"/>
<evidence type="ECO:0000313" key="2">
    <source>
        <dbReference type="Proteomes" id="UP000750334"/>
    </source>
</evidence>
<reference evidence="1 2" key="1">
    <citation type="submission" date="2020-11" db="EMBL/GenBank/DDBJ databases">
        <title>Kefir isolates.</title>
        <authorList>
            <person name="Marcisauskas S."/>
            <person name="Kim Y."/>
            <person name="Blasche S."/>
        </authorList>
    </citation>
    <scope>NUCLEOTIDE SEQUENCE [LARGE SCALE GENOMIC DNA]</scope>
    <source>
        <strain evidence="1 2">OG2</strain>
    </source>
</reference>
<dbReference type="EMBL" id="PUHR01000061">
    <property type="protein sequence ID" value="KAG0668662.1"/>
    <property type="molecule type" value="Genomic_DNA"/>
</dbReference>
<evidence type="ECO:0008006" key="3">
    <source>
        <dbReference type="Google" id="ProtNLM"/>
    </source>
</evidence>
<dbReference type="PANTHER" id="PTHR28241">
    <property type="entry name" value="MITOCHONDRIAL IMPORT PROTEIN 1"/>
    <property type="match status" value="1"/>
</dbReference>
<dbReference type="PANTHER" id="PTHR28241:SF1">
    <property type="entry name" value="MITOCHONDRIAL IMPORT PROTEIN 1"/>
    <property type="match status" value="1"/>
</dbReference>
<dbReference type="Proteomes" id="UP000750334">
    <property type="component" value="Unassembled WGS sequence"/>
</dbReference>
<comment type="caution">
    <text evidence="1">The sequence shown here is derived from an EMBL/GenBank/DDBJ whole genome shotgun (WGS) entry which is preliminary data.</text>
</comment>
<dbReference type="GO" id="GO:0045040">
    <property type="term" value="P:protein insertion into mitochondrial outer membrane"/>
    <property type="evidence" value="ECO:0007669"/>
    <property type="project" value="TreeGrafter"/>
</dbReference>
<evidence type="ECO:0000313" key="1">
    <source>
        <dbReference type="EMBL" id="KAG0668662.1"/>
    </source>
</evidence>
<accession>A0A9P6WAJ0</accession>
<dbReference type="GO" id="GO:0070096">
    <property type="term" value="P:mitochondrial outer membrane translocase complex assembly"/>
    <property type="evidence" value="ECO:0007669"/>
    <property type="project" value="TreeGrafter"/>
</dbReference>
<proteinExistence type="predicted"/>
<name>A0A9P6WAJ0_MAUEX</name>